<dbReference type="Pfam" id="PF06691">
    <property type="entry name" value="DUF1189"/>
    <property type="match status" value="1"/>
</dbReference>
<gene>
    <name evidence="3" type="ORF">SAMN04488507_1001111</name>
    <name evidence="2" type="ORF">TFLO_825</name>
</gene>
<comment type="caution">
    <text evidence="3">The sequence shown here is derived from an EMBL/GenBank/DDBJ whole genome shotgun (WGS) entry which is preliminary data.</text>
</comment>
<evidence type="ECO:0000313" key="3">
    <source>
        <dbReference type="EMBL" id="SFH46815.1"/>
    </source>
</evidence>
<evidence type="ECO:0000313" key="5">
    <source>
        <dbReference type="Proteomes" id="UP000199686"/>
    </source>
</evidence>
<dbReference type="EMBL" id="FOQC01000001">
    <property type="protein sequence ID" value="SFH46815.1"/>
    <property type="molecule type" value="Genomic_DNA"/>
</dbReference>
<evidence type="ECO:0000313" key="4">
    <source>
        <dbReference type="Proteomes" id="UP000195947"/>
    </source>
</evidence>
<evidence type="ECO:0008006" key="6">
    <source>
        <dbReference type="Google" id="ProtNLM"/>
    </source>
</evidence>
<dbReference type="Proteomes" id="UP000195947">
    <property type="component" value="Unassembled WGS sequence"/>
</dbReference>
<dbReference type="EMBL" id="FJMZ01000005">
    <property type="protein sequence ID" value="CZQ86969.1"/>
    <property type="molecule type" value="Genomic_DNA"/>
</dbReference>
<feature type="transmembrane region" description="Helical" evidence="1">
    <location>
        <begin position="226"/>
        <end position="243"/>
    </location>
</feature>
<proteinExistence type="predicted"/>
<accession>A0AB38BE29</accession>
<name>A0AB38BE29_9LACT</name>
<feature type="transmembrane region" description="Helical" evidence="1">
    <location>
        <begin position="181"/>
        <end position="214"/>
    </location>
</feature>
<dbReference type="Proteomes" id="UP000199686">
    <property type="component" value="Unassembled WGS sequence"/>
</dbReference>
<evidence type="ECO:0000313" key="2">
    <source>
        <dbReference type="EMBL" id="CZQ86969.1"/>
    </source>
</evidence>
<keyword evidence="1" id="KW-1133">Transmembrane helix</keyword>
<dbReference type="InterPro" id="IPR009574">
    <property type="entry name" value="DUF1189"/>
</dbReference>
<organism evidence="3 5">
    <name type="scientific">Trichococcus flocculiformis</name>
    <dbReference type="NCBI Taxonomy" id="82803"/>
    <lineage>
        <taxon>Bacteria</taxon>
        <taxon>Bacillati</taxon>
        <taxon>Bacillota</taxon>
        <taxon>Bacilli</taxon>
        <taxon>Lactobacillales</taxon>
        <taxon>Carnobacteriaceae</taxon>
        <taxon>Trichococcus</taxon>
    </lineage>
</organism>
<keyword evidence="4" id="KW-1185">Reference proteome</keyword>
<keyword evidence="1" id="KW-0812">Transmembrane</keyword>
<reference evidence="3 5" key="2">
    <citation type="submission" date="2016-10" db="EMBL/GenBank/DDBJ databases">
        <authorList>
            <person name="Varghese N."/>
            <person name="Submissions S."/>
        </authorList>
    </citation>
    <scope>NUCLEOTIDE SEQUENCE [LARGE SCALE GENOMIC DNA]</scope>
    <source>
        <strain evidence="3 5">DSM 2094</strain>
    </source>
</reference>
<keyword evidence="1" id="KW-0472">Membrane</keyword>
<feature type="transmembrane region" description="Helical" evidence="1">
    <location>
        <begin position="46"/>
        <end position="63"/>
    </location>
</feature>
<evidence type="ECO:0000256" key="1">
    <source>
        <dbReference type="SAM" id="Phobius"/>
    </source>
</evidence>
<protein>
    <recommendedName>
        <fullName evidence="6">DUF1189 domain-containing protein</fullName>
    </recommendedName>
</protein>
<dbReference type="AlphaFoldDB" id="A0AB38BE29"/>
<sequence length="272" mass="30503">MHPFSIDCVSMMQKAVITISIVSLVKNSFMEPKQLLAAKTLKKSSAFFLFCLLSLSVSIPLFLDGYAILEKFSADAGVIADKIPSFTIADSALLLDEPKDKGFIYKTDTVLLAFDSQEVYTQRELEKEIASPDLILSLVFSKEAFILYAQDVPFRLPYEQADGITDESFKKLLHNFSSNQFFSGVIMFLFSFFISSFSVLLTLLIIALFANVLTGFMRKKLLFREVLKMALVAAAVPVLFFSLLNGFGLYPLVQDEAIVLIGIFYFYKALKD</sequence>
<reference evidence="2 4" key="1">
    <citation type="submission" date="2016-02" db="EMBL/GenBank/DDBJ databases">
        <authorList>
            <person name="Strepis N."/>
        </authorList>
    </citation>
    <scope>NUCLEOTIDE SEQUENCE [LARGE SCALE GENOMIC DNA]</scope>
    <source>
        <strain evidence="2">Trichococcus flocculiformis</strain>
    </source>
</reference>